<evidence type="ECO:0000313" key="3">
    <source>
        <dbReference type="Proteomes" id="UP000652430"/>
    </source>
</evidence>
<feature type="signal peptide" evidence="1">
    <location>
        <begin position="1"/>
        <end position="20"/>
    </location>
</feature>
<evidence type="ECO:0008006" key="4">
    <source>
        <dbReference type="Google" id="ProtNLM"/>
    </source>
</evidence>
<evidence type="ECO:0000256" key="1">
    <source>
        <dbReference type="SAM" id="SignalP"/>
    </source>
</evidence>
<reference evidence="3" key="1">
    <citation type="journal article" date="2019" name="Int. J. Syst. Evol. Microbiol.">
        <title>The Global Catalogue of Microorganisms (GCM) 10K type strain sequencing project: providing services to taxonomists for standard genome sequencing and annotation.</title>
        <authorList>
            <consortium name="The Broad Institute Genomics Platform"/>
            <consortium name="The Broad Institute Genome Sequencing Center for Infectious Disease"/>
            <person name="Wu L."/>
            <person name="Ma J."/>
        </authorList>
    </citation>
    <scope>NUCLEOTIDE SEQUENCE [LARGE SCALE GENOMIC DNA]</scope>
    <source>
        <strain evidence="3">CGMCC 1.8957</strain>
    </source>
</reference>
<keyword evidence="1" id="KW-0732">Signal</keyword>
<dbReference type="Gene3D" id="1.25.40.10">
    <property type="entry name" value="Tetratricopeptide repeat domain"/>
    <property type="match status" value="1"/>
</dbReference>
<proteinExistence type="predicted"/>
<organism evidence="2 3">
    <name type="scientific">Sphingomonas glacialis</name>
    <dbReference type="NCBI Taxonomy" id="658225"/>
    <lineage>
        <taxon>Bacteria</taxon>
        <taxon>Pseudomonadati</taxon>
        <taxon>Pseudomonadota</taxon>
        <taxon>Alphaproteobacteria</taxon>
        <taxon>Sphingomonadales</taxon>
        <taxon>Sphingomonadaceae</taxon>
        <taxon>Sphingomonas</taxon>
    </lineage>
</organism>
<name>A0ABQ3LCC2_9SPHN</name>
<keyword evidence="3" id="KW-1185">Reference proteome</keyword>
<dbReference type="RefSeq" id="WP_189675381.1">
    <property type="nucleotide sequence ID" value="NZ_BNAQ01000001.1"/>
</dbReference>
<feature type="chain" id="PRO_5047518885" description="Tetratricopeptide repeat protein" evidence="1">
    <location>
        <begin position="21"/>
        <end position="405"/>
    </location>
</feature>
<dbReference type="EMBL" id="BNAQ01000001">
    <property type="protein sequence ID" value="GHH11720.1"/>
    <property type="molecule type" value="Genomic_DNA"/>
</dbReference>
<dbReference type="InterPro" id="IPR011990">
    <property type="entry name" value="TPR-like_helical_dom_sf"/>
</dbReference>
<comment type="caution">
    <text evidence="2">The sequence shown here is derived from an EMBL/GenBank/DDBJ whole genome shotgun (WGS) entry which is preliminary data.</text>
</comment>
<gene>
    <name evidence="2" type="ORF">GCM10008023_11060</name>
</gene>
<dbReference type="Proteomes" id="UP000652430">
    <property type="component" value="Unassembled WGS sequence"/>
</dbReference>
<accession>A0ABQ3LCC2</accession>
<protein>
    <recommendedName>
        <fullName evidence="4">Tetratricopeptide repeat protein</fullName>
    </recommendedName>
</protein>
<sequence>MVRQQILALIALASAAPVLAQQAPPVPTSGPDIVVTGISLKDAQAGLARCLEQHCPPDRDIAATLAVAETQFVAGDYKAARAVMAKSIGRNQRFAKTYPVPVSDLLRANSRVAVHLGEAESYRSGALDVVSALKAGLPETDPRVLDARVELGDAFLKTGQSDSALDMYKKVARQAHDLHLGHVEGYALLRVASAYSAISRTRNDGYYVSAIKACDTVVALTDPAAAPFVGAAKLLKAKLGVKNGDPDAIDRLIDIYRALAVGATSPVLLYAPEIKQPDLSGMESGSGETLGKMAMGDFDGQWVDIGFEVGADGKVSTAEVLRQSPKLSGEWIKPVLTAINGRRYAPLGAGIQSAPRVERYTYTATWTTYVGSRMRVRSPIPKIEILDLSRDEPAAKAPPSDAEPR</sequence>
<dbReference type="SUPFAM" id="SSF48452">
    <property type="entry name" value="TPR-like"/>
    <property type="match status" value="1"/>
</dbReference>
<evidence type="ECO:0000313" key="2">
    <source>
        <dbReference type="EMBL" id="GHH11720.1"/>
    </source>
</evidence>